<protein>
    <submittedName>
        <fullName evidence="2">Uncharacterized protein</fullName>
    </submittedName>
</protein>
<proteinExistence type="predicted"/>
<feature type="region of interest" description="Disordered" evidence="1">
    <location>
        <begin position="80"/>
        <end position="108"/>
    </location>
</feature>
<name>A0AAV7HXW8_COTGL</name>
<organism evidence="2 3">
    <name type="scientific">Cotesia glomerata</name>
    <name type="common">Lepidopteran parasitic wasp</name>
    <name type="synonym">Apanteles glomeratus</name>
    <dbReference type="NCBI Taxonomy" id="32391"/>
    <lineage>
        <taxon>Eukaryota</taxon>
        <taxon>Metazoa</taxon>
        <taxon>Ecdysozoa</taxon>
        <taxon>Arthropoda</taxon>
        <taxon>Hexapoda</taxon>
        <taxon>Insecta</taxon>
        <taxon>Pterygota</taxon>
        <taxon>Neoptera</taxon>
        <taxon>Endopterygota</taxon>
        <taxon>Hymenoptera</taxon>
        <taxon>Apocrita</taxon>
        <taxon>Ichneumonoidea</taxon>
        <taxon>Braconidae</taxon>
        <taxon>Microgastrinae</taxon>
        <taxon>Cotesia</taxon>
    </lineage>
</organism>
<dbReference type="AlphaFoldDB" id="A0AAV7HXW8"/>
<dbReference type="EMBL" id="JAHXZJ010002609">
    <property type="protein sequence ID" value="KAH0539452.1"/>
    <property type="molecule type" value="Genomic_DNA"/>
</dbReference>
<feature type="compositionally biased region" description="Basic and acidic residues" evidence="1">
    <location>
        <begin position="90"/>
        <end position="102"/>
    </location>
</feature>
<evidence type="ECO:0000313" key="3">
    <source>
        <dbReference type="Proteomes" id="UP000826195"/>
    </source>
</evidence>
<accession>A0AAV7HXW8</accession>
<evidence type="ECO:0000313" key="2">
    <source>
        <dbReference type="EMBL" id="KAH0539452.1"/>
    </source>
</evidence>
<reference evidence="2 3" key="1">
    <citation type="journal article" date="2021" name="J. Hered.">
        <title>A chromosome-level genome assembly of the parasitoid wasp, Cotesia glomerata (Hymenoptera: Braconidae).</title>
        <authorList>
            <person name="Pinto B.J."/>
            <person name="Weis J.J."/>
            <person name="Gamble T."/>
            <person name="Ode P.J."/>
            <person name="Paul R."/>
            <person name="Zaspel J.M."/>
        </authorList>
    </citation>
    <scope>NUCLEOTIDE SEQUENCE [LARGE SCALE GENOMIC DNA]</scope>
    <source>
        <strain evidence="2">CgM1</strain>
    </source>
</reference>
<gene>
    <name evidence="2" type="ORF">KQX54_004874</name>
</gene>
<keyword evidence="3" id="KW-1185">Reference proteome</keyword>
<comment type="caution">
    <text evidence="2">The sequence shown here is derived from an EMBL/GenBank/DDBJ whole genome shotgun (WGS) entry which is preliminary data.</text>
</comment>
<evidence type="ECO:0000256" key="1">
    <source>
        <dbReference type="SAM" id="MobiDB-lite"/>
    </source>
</evidence>
<sequence>MLMIRTISSSLDERACKLLGFYFFYRKILKNSSPYHEEFEARYSYRHRYTVSKVKTRRDETRGTKRGMLRHSTLVAPPRERVALGGSSVSRHEERVMGRIPEDPGLGH</sequence>
<dbReference type="Proteomes" id="UP000826195">
    <property type="component" value="Unassembled WGS sequence"/>
</dbReference>